<keyword evidence="1" id="KW-0472">Membrane</keyword>
<gene>
    <name evidence="2" type="ORF">ACFP1Z_31380</name>
</gene>
<accession>A0ABW0Z776</accession>
<dbReference type="EMBL" id="JBHSPB010000032">
    <property type="protein sequence ID" value="MFC5724664.1"/>
    <property type="molecule type" value="Genomic_DNA"/>
</dbReference>
<organism evidence="2 3">
    <name type="scientific">Streptomyces gamaensis</name>
    <dbReference type="NCBI Taxonomy" id="1763542"/>
    <lineage>
        <taxon>Bacteria</taxon>
        <taxon>Bacillati</taxon>
        <taxon>Actinomycetota</taxon>
        <taxon>Actinomycetes</taxon>
        <taxon>Kitasatosporales</taxon>
        <taxon>Streptomycetaceae</taxon>
        <taxon>Streptomyces</taxon>
    </lineage>
</organism>
<keyword evidence="1" id="KW-1133">Transmembrane helix</keyword>
<evidence type="ECO:0000256" key="1">
    <source>
        <dbReference type="SAM" id="Phobius"/>
    </source>
</evidence>
<feature type="transmembrane region" description="Helical" evidence="1">
    <location>
        <begin position="222"/>
        <end position="242"/>
    </location>
</feature>
<evidence type="ECO:0000313" key="3">
    <source>
        <dbReference type="Proteomes" id="UP001596083"/>
    </source>
</evidence>
<proteinExistence type="predicted"/>
<evidence type="ECO:0008006" key="4">
    <source>
        <dbReference type="Google" id="ProtNLM"/>
    </source>
</evidence>
<name>A0ABW0Z776_9ACTN</name>
<dbReference type="Proteomes" id="UP001596083">
    <property type="component" value="Unassembled WGS sequence"/>
</dbReference>
<dbReference type="Gene3D" id="2.60.40.10">
    <property type="entry name" value="Immunoglobulins"/>
    <property type="match status" value="1"/>
</dbReference>
<reference evidence="3" key="1">
    <citation type="journal article" date="2019" name="Int. J. Syst. Evol. Microbiol.">
        <title>The Global Catalogue of Microorganisms (GCM) 10K type strain sequencing project: providing services to taxonomists for standard genome sequencing and annotation.</title>
        <authorList>
            <consortium name="The Broad Institute Genomics Platform"/>
            <consortium name="The Broad Institute Genome Sequencing Center for Infectious Disease"/>
            <person name="Wu L."/>
            <person name="Ma J."/>
        </authorList>
    </citation>
    <scope>NUCLEOTIDE SEQUENCE [LARGE SCALE GENOMIC DNA]</scope>
    <source>
        <strain evidence="3">CGMCC 4.7304</strain>
    </source>
</reference>
<comment type="caution">
    <text evidence="2">The sequence shown here is derived from an EMBL/GenBank/DDBJ whole genome shotgun (WGS) entry which is preliminary data.</text>
</comment>
<dbReference type="RefSeq" id="WP_390321129.1">
    <property type="nucleotide sequence ID" value="NZ_JBHSPB010000032.1"/>
</dbReference>
<protein>
    <recommendedName>
        <fullName evidence="4">Alpha-galactosidase NEW3 domain-containing protein</fullName>
    </recommendedName>
</protein>
<keyword evidence="3" id="KW-1185">Reference proteome</keyword>
<keyword evidence="1" id="KW-0812">Transmembrane</keyword>
<dbReference type="InterPro" id="IPR013783">
    <property type="entry name" value="Ig-like_fold"/>
</dbReference>
<sequence length="249" mass="26325">MTFRAELSAPPGSVRPGETFTAALTVRNEGRDVDVYTLTMLGLPEQWTQKELGQLAVPPGNGERIRIPVPVPRGSELKPGRLVFAVKVVSAASGHVAIPEAQIEVEAFRDLHIETDRPRVSGRFFASNLITFRNTGNTDVDLRLCAAPEDGKAPLTARLGCSELVLRPGQKARVRVLLRVVGRTTAAACGSWNIDIAAQAAEGTAGTAAFLFTRRPALMTAAACKTALALLLAALAGVAVWLSPLGGNP</sequence>
<evidence type="ECO:0000313" key="2">
    <source>
        <dbReference type="EMBL" id="MFC5724664.1"/>
    </source>
</evidence>